<evidence type="ECO:0000256" key="5">
    <source>
        <dbReference type="ARBA" id="ARBA00022692"/>
    </source>
</evidence>
<comment type="catalytic activity">
    <reaction evidence="12">
        <text>K(+)(in) = K(+)(out)</text>
        <dbReference type="Rhea" id="RHEA:29463"/>
        <dbReference type="ChEBI" id="CHEBI:29103"/>
    </reaction>
</comment>
<evidence type="ECO:0008006" key="17">
    <source>
        <dbReference type="Google" id="ProtNLM"/>
    </source>
</evidence>
<keyword evidence="3" id="KW-0813">Transport</keyword>
<keyword evidence="8 14" id="KW-1133">Transmembrane helix</keyword>
<organism evidence="15 16">
    <name type="scientific">Catellatospora chokoriensis</name>
    <dbReference type="NCBI Taxonomy" id="310353"/>
    <lineage>
        <taxon>Bacteria</taxon>
        <taxon>Bacillati</taxon>
        <taxon>Actinomycetota</taxon>
        <taxon>Actinomycetes</taxon>
        <taxon>Micromonosporales</taxon>
        <taxon>Micromonosporaceae</taxon>
        <taxon>Catellatospora</taxon>
    </lineage>
</organism>
<evidence type="ECO:0000256" key="1">
    <source>
        <dbReference type="ARBA" id="ARBA00004141"/>
    </source>
</evidence>
<comment type="caution">
    <text evidence="15">The sequence shown here is derived from an EMBL/GenBank/DDBJ whole genome shotgun (WGS) entry which is preliminary data.</text>
</comment>
<proteinExistence type="inferred from homology"/>
<keyword evidence="5 14" id="KW-0812">Transmembrane</keyword>
<gene>
    <name evidence="15" type="ORF">Cch02nite_45330</name>
</gene>
<evidence type="ECO:0000256" key="2">
    <source>
        <dbReference type="ARBA" id="ARBA00006920"/>
    </source>
</evidence>
<evidence type="ECO:0000256" key="3">
    <source>
        <dbReference type="ARBA" id="ARBA00022448"/>
    </source>
</evidence>
<feature type="transmembrane region" description="Helical" evidence="14">
    <location>
        <begin position="170"/>
        <end position="186"/>
    </location>
</feature>
<comment type="similarity">
    <text evidence="2">Belongs to the TMEM175 family.</text>
</comment>
<dbReference type="GO" id="GO:0005267">
    <property type="term" value="F:potassium channel activity"/>
    <property type="evidence" value="ECO:0007669"/>
    <property type="project" value="UniProtKB-KW"/>
</dbReference>
<dbReference type="PANTHER" id="PTHR31462:SF5">
    <property type="entry name" value="ENDOSOMAL_LYSOSOMAL PROTON CHANNEL TMEM175"/>
    <property type="match status" value="1"/>
</dbReference>
<dbReference type="Pfam" id="PF06736">
    <property type="entry name" value="TMEM175"/>
    <property type="match status" value="1"/>
</dbReference>
<keyword evidence="9" id="KW-0406">Ion transport</keyword>
<protein>
    <recommendedName>
        <fullName evidence="17">DUF1211 domain-containing protein</fullName>
    </recommendedName>
</protein>
<dbReference type="EMBL" id="BONG01000028">
    <property type="protein sequence ID" value="GIF91089.1"/>
    <property type="molecule type" value="Genomic_DNA"/>
</dbReference>
<dbReference type="GO" id="GO:0016020">
    <property type="term" value="C:membrane"/>
    <property type="evidence" value="ECO:0007669"/>
    <property type="project" value="UniProtKB-SubCell"/>
</dbReference>
<sequence>MKASRLEAFSDGVLAIIITIMVLELKVPEGHDLSAFLHSSGTGLLTYLLSFVYVGIYWNSHHHMFHLVQRVSGGVQWANLALLFCLSLFPFTTAWVDESGFEQVPVVVYGLNLLASALAYVVLQTVIIRHQGPDSPLRRAVGDDRKGKISLVLDVGGILSALVIGGRLGVWIALACFVTVVIMWVVPDPRIDRMFREHEAREAAPARSPHETAPPAQPHRQSRPT</sequence>
<dbReference type="AlphaFoldDB" id="A0A8J3K9M5"/>
<dbReference type="GO" id="GO:0015252">
    <property type="term" value="F:proton channel activity"/>
    <property type="evidence" value="ECO:0007669"/>
    <property type="project" value="InterPro"/>
</dbReference>
<evidence type="ECO:0000256" key="14">
    <source>
        <dbReference type="SAM" id="Phobius"/>
    </source>
</evidence>
<reference evidence="15 16" key="1">
    <citation type="submission" date="2021-01" db="EMBL/GenBank/DDBJ databases">
        <title>Whole genome shotgun sequence of Catellatospora chokoriensis NBRC 107358.</title>
        <authorList>
            <person name="Komaki H."/>
            <person name="Tamura T."/>
        </authorList>
    </citation>
    <scope>NUCLEOTIDE SEQUENCE [LARGE SCALE GENOMIC DNA]</scope>
    <source>
        <strain evidence="15 16">NBRC 107358</strain>
    </source>
</reference>
<dbReference type="InterPro" id="IPR010617">
    <property type="entry name" value="TMEM175-like"/>
</dbReference>
<feature type="transmembrane region" description="Helical" evidence="14">
    <location>
        <begin position="77"/>
        <end position="96"/>
    </location>
</feature>
<keyword evidence="6" id="KW-0631">Potassium channel</keyword>
<evidence type="ECO:0000256" key="9">
    <source>
        <dbReference type="ARBA" id="ARBA00023065"/>
    </source>
</evidence>
<dbReference type="PANTHER" id="PTHR31462">
    <property type="entry name" value="ENDOSOMAL/LYSOSOMAL POTASSIUM CHANNEL TMEM175"/>
    <property type="match status" value="1"/>
</dbReference>
<evidence type="ECO:0000313" key="16">
    <source>
        <dbReference type="Proteomes" id="UP000619293"/>
    </source>
</evidence>
<evidence type="ECO:0000256" key="11">
    <source>
        <dbReference type="ARBA" id="ARBA00023303"/>
    </source>
</evidence>
<feature type="region of interest" description="Disordered" evidence="13">
    <location>
        <begin position="199"/>
        <end position="225"/>
    </location>
</feature>
<evidence type="ECO:0000256" key="7">
    <source>
        <dbReference type="ARBA" id="ARBA00022958"/>
    </source>
</evidence>
<evidence type="ECO:0000256" key="12">
    <source>
        <dbReference type="ARBA" id="ARBA00034430"/>
    </source>
</evidence>
<comment type="subcellular location">
    <subcellularLocation>
        <location evidence="1">Membrane</location>
        <topology evidence="1">Multi-pass membrane protein</topology>
    </subcellularLocation>
</comment>
<keyword evidence="10 14" id="KW-0472">Membrane</keyword>
<keyword evidence="16" id="KW-1185">Reference proteome</keyword>
<evidence type="ECO:0000313" key="15">
    <source>
        <dbReference type="EMBL" id="GIF91089.1"/>
    </source>
</evidence>
<feature type="transmembrane region" description="Helical" evidence="14">
    <location>
        <begin position="7"/>
        <end position="23"/>
    </location>
</feature>
<dbReference type="RefSeq" id="WP_191837388.1">
    <property type="nucleotide sequence ID" value="NZ_BAAALB010000001.1"/>
</dbReference>
<evidence type="ECO:0000256" key="4">
    <source>
        <dbReference type="ARBA" id="ARBA00022538"/>
    </source>
</evidence>
<evidence type="ECO:0000256" key="6">
    <source>
        <dbReference type="ARBA" id="ARBA00022826"/>
    </source>
</evidence>
<feature type="compositionally biased region" description="Basic and acidic residues" evidence="13">
    <location>
        <begin position="199"/>
        <end position="210"/>
    </location>
</feature>
<dbReference type="Proteomes" id="UP000619293">
    <property type="component" value="Unassembled WGS sequence"/>
</dbReference>
<keyword evidence="4" id="KW-0633">Potassium transport</keyword>
<evidence type="ECO:0000256" key="10">
    <source>
        <dbReference type="ARBA" id="ARBA00023136"/>
    </source>
</evidence>
<keyword evidence="11" id="KW-0407">Ion channel</keyword>
<evidence type="ECO:0000256" key="13">
    <source>
        <dbReference type="SAM" id="MobiDB-lite"/>
    </source>
</evidence>
<name>A0A8J3K9M5_9ACTN</name>
<feature type="transmembrane region" description="Helical" evidence="14">
    <location>
        <begin position="35"/>
        <end position="56"/>
    </location>
</feature>
<evidence type="ECO:0000256" key="8">
    <source>
        <dbReference type="ARBA" id="ARBA00022989"/>
    </source>
</evidence>
<accession>A0A8J3K9M5</accession>
<feature type="transmembrane region" description="Helical" evidence="14">
    <location>
        <begin position="108"/>
        <end position="128"/>
    </location>
</feature>
<keyword evidence="7" id="KW-0630">Potassium</keyword>
<feature type="transmembrane region" description="Helical" evidence="14">
    <location>
        <begin position="149"/>
        <end position="164"/>
    </location>
</feature>